<dbReference type="AlphaFoldDB" id="A0A9J5VYC3"/>
<name>A0A9J5VYC3_SOLCO</name>
<accession>A0A9J5VYC3</accession>
<sequence>MKLMMIYCIIHKCHRLEHFKCDAVENNMCETFNSWILSCKHKSIITMLEEIRRKLITRTVDMVKFVDTWIYDIAPMARLMLEENKEKSRACKLATVHNLLLVKVHKEVVILNQQAPSNLDQQDSTNLFQQHQTVMLLQQQFVVILVALGGQGKLQKQANHHYLWIQTRQTAGHKRGRVATGEDSARWGPKRLTNGGSSNVGFGIYTSASGTQILNPGTSSQRILPTCLSYKDASLTGIDLGFEPRGLRWKNKDVVTIFQLQQMPNKKKK</sequence>
<dbReference type="EMBL" id="JACXVP010000204">
    <property type="protein sequence ID" value="KAG5568187.1"/>
    <property type="molecule type" value="Genomic_DNA"/>
</dbReference>
<comment type="caution">
    <text evidence="1">The sequence shown here is derived from an EMBL/GenBank/DDBJ whole genome shotgun (WGS) entry which is preliminary data.</text>
</comment>
<dbReference type="Proteomes" id="UP000824120">
    <property type="component" value="Unassembled WGS sequence"/>
</dbReference>
<protein>
    <submittedName>
        <fullName evidence="1">Uncharacterized protein</fullName>
    </submittedName>
</protein>
<organism evidence="1 2">
    <name type="scientific">Solanum commersonii</name>
    <name type="common">Commerson's wild potato</name>
    <name type="synonym">Commerson's nightshade</name>
    <dbReference type="NCBI Taxonomy" id="4109"/>
    <lineage>
        <taxon>Eukaryota</taxon>
        <taxon>Viridiplantae</taxon>
        <taxon>Streptophyta</taxon>
        <taxon>Embryophyta</taxon>
        <taxon>Tracheophyta</taxon>
        <taxon>Spermatophyta</taxon>
        <taxon>Magnoliopsida</taxon>
        <taxon>eudicotyledons</taxon>
        <taxon>Gunneridae</taxon>
        <taxon>Pentapetalae</taxon>
        <taxon>asterids</taxon>
        <taxon>lamiids</taxon>
        <taxon>Solanales</taxon>
        <taxon>Solanaceae</taxon>
        <taxon>Solanoideae</taxon>
        <taxon>Solaneae</taxon>
        <taxon>Solanum</taxon>
    </lineage>
</organism>
<evidence type="ECO:0000313" key="2">
    <source>
        <dbReference type="Proteomes" id="UP000824120"/>
    </source>
</evidence>
<gene>
    <name evidence="1" type="ORF">H5410_064798</name>
</gene>
<evidence type="ECO:0000313" key="1">
    <source>
        <dbReference type="EMBL" id="KAG5568187.1"/>
    </source>
</evidence>
<reference evidence="1" key="1">
    <citation type="submission" date="2020-09" db="EMBL/GenBank/DDBJ databases">
        <title>De no assembly of potato wild relative species, Solanum commersonii.</title>
        <authorList>
            <person name="Cho K."/>
        </authorList>
    </citation>
    <scope>NUCLEOTIDE SEQUENCE</scope>
    <source>
        <strain evidence="1">LZ3.2</strain>
        <tissue evidence="1">Leaf</tissue>
    </source>
</reference>
<keyword evidence="2" id="KW-1185">Reference proteome</keyword>
<proteinExistence type="predicted"/>